<dbReference type="EMBL" id="CP090978">
    <property type="protein sequence ID" value="UJF31432.1"/>
    <property type="molecule type" value="Genomic_DNA"/>
</dbReference>
<keyword evidence="2" id="KW-1185">Reference proteome</keyword>
<organism evidence="1 2">
    <name type="scientific">Paenibacillus hexagrammi</name>
    <dbReference type="NCBI Taxonomy" id="2908839"/>
    <lineage>
        <taxon>Bacteria</taxon>
        <taxon>Bacillati</taxon>
        <taxon>Bacillota</taxon>
        <taxon>Bacilli</taxon>
        <taxon>Bacillales</taxon>
        <taxon>Paenibacillaceae</taxon>
        <taxon>Paenibacillus</taxon>
    </lineage>
</organism>
<protein>
    <submittedName>
        <fullName evidence="1">Chitobiase/beta-hexosaminidase C-terminal domain-containing protein</fullName>
    </submittedName>
</protein>
<evidence type="ECO:0000313" key="1">
    <source>
        <dbReference type="EMBL" id="UJF31432.1"/>
    </source>
</evidence>
<proteinExistence type="predicted"/>
<name>A0ABY3SBR0_9BACL</name>
<sequence length="93" mass="9629">MFGVNASGQAENTVTFTYVIDPNADTQSPTITPNLPVGHSNTAVTVSFIVKDNKSAPTTSYYTVDGTEPSINSQTYISGDASNGLTGPGILIS</sequence>
<dbReference type="Proteomes" id="UP001649230">
    <property type="component" value="Chromosome"/>
</dbReference>
<evidence type="ECO:0000313" key="2">
    <source>
        <dbReference type="Proteomes" id="UP001649230"/>
    </source>
</evidence>
<reference evidence="1 2" key="1">
    <citation type="journal article" date="2024" name="Int. J. Syst. Evol. Microbiol.">
        <title>Paenibacillus hexagrammi sp. nov., a novel bacterium isolated from the gut content of Hexagrammos agrammus.</title>
        <authorList>
            <person name="Jung H.K."/>
            <person name="Kim D.G."/>
            <person name="Zin H."/>
            <person name="Park J."/>
            <person name="Jung H."/>
            <person name="Kim Y.O."/>
            <person name="Kong H.J."/>
            <person name="Kim J.W."/>
            <person name="Kim Y.S."/>
        </authorList>
    </citation>
    <scope>NUCLEOTIDE SEQUENCE [LARGE SCALE GENOMIC DNA]</scope>
    <source>
        <strain evidence="1 2">YPD9-1</strain>
    </source>
</reference>
<accession>A0ABY3SBR0</accession>
<gene>
    <name evidence="1" type="ORF">L0M14_16535</name>
</gene>